<gene>
    <name evidence="1" type="ORF">NCTC10797_00725</name>
</gene>
<dbReference type="EMBL" id="LR215973">
    <property type="protein sequence ID" value="VFA96970.1"/>
    <property type="molecule type" value="Genomic_DNA"/>
</dbReference>
<name>A0A4U8VTK2_9NOCA</name>
<accession>A0A4U8VTK2</accession>
<dbReference type="Proteomes" id="UP000290439">
    <property type="component" value="Chromosome"/>
</dbReference>
<evidence type="ECO:0000313" key="2">
    <source>
        <dbReference type="Proteomes" id="UP000290439"/>
    </source>
</evidence>
<protein>
    <submittedName>
        <fullName evidence="1">Uncharacterized protein</fullName>
    </submittedName>
</protein>
<sequence length="37" mass="3797">MLGHEMATLTLDLGHLFPDNLDAVAVGSDAGARTTAD</sequence>
<evidence type="ECO:0000313" key="1">
    <source>
        <dbReference type="EMBL" id="VFA96970.1"/>
    </source>
</evidence>
<reference evidence="1 2" key="1">
    <citation type="submission" date="2019-02" db="EMBL/GenBank/DDBJ databases">
        <authorList>
            <consortium name="Pathogen Informatics"/>
        </authorList>
    </citation>
    <scope>NUCLEOTIDE SEQUENCE [LARGE SCALE GENOMIC DNA]</scope>
    <source>
        <strain evidence="1 2">3012STDY6756504</strain>
    </source>
</reference>
<proteinExistence type="predicted"/>
<dbReference type="AlphaFoldDB" id="A0A4U8VTK2"/>
<organism evidence="1 2">
    <name type="scientific">Nocardia cyriacigeorgica</name>
    <dbReference type="NCBI Taxonomy" id="135487"/>
    <lineage>
        <taxon>Bacteria</taxon>
        <taxon>Bacillati</taxon>
        <taxon>Actinomycetota</taxon>
        <taxon>Actinomycetes</taxon>
        <taxon>Mycobacteriales</taxon>
        <taxon>Nocardiaceae</taxon>
        <taxon>Nocardia</taxon>
    </lineage>
</organism>